<reference evidence="5 6" key="1">
    <citation type="journal article" date="2011" name="J. Bacteriol.">
        <title>Genome sequence of the ethanol-producing Zymomonas mobilis subsp. mobilis lectotype strain ATCC 10988.</title>
        <authorList>
            <person name="Pappas K.M."/>
            <person name="Kouvelis V.N."/>
            <person name="Saunders E."/>
            <person name="Brettin T.S."/>
            <person name="Bruce D."/>
            <person name="Detter C."/>
            <person name="Balakireva M."/>
            <person name="Han C.S."/>
            <person name="Savvakis G."/>
            <person name="Kyrpides N.C."/>
            <person name="Typas M.A."/>
        </authorList>
    </citation>
    <scope>NUCLEOTIDE SEQUENCE [LARGE SCALE GENOMIC DNA]</scope>
    <source>
        <strain evidence="6">ATCC 10988 / DSM 424 / CCUG 17860 / LMG 404 / NCIMB 8938 / NRRL B-806 / ZM1</strain>
    </source>
</reference>
<dbReference type="GO" id="GO:0016787">
    <property type="term" value="F:hydrolase activity"/>
    <property type="evidence" value="ECO:0007669"/>
    <property type="project" value="UniProtKB-KW"/>
</dbReference>
<dbReference type="SUPFAM" id="SSF53187">
    <property type="entry name" value="Zn-dependent exopeptidases"/>
    <property type="match status" value="1"/>
</dbReference>
<dbReference type="OrthoDB" id="9776600at2"/>
<dbReference type="EMBL" id="CP002850">
    <property type="protein sequence ID" value="AEH62466.1"/>
    <property type="molecule type" value="Genomic_DNA"/>
</dbReference>
<dbReference type="Gene3D" id="3.30.70.360">
    <property type="match status" value="1"/>
</dbReference>
<dbReference type="InterPro" id="IPR036264">
    <property type="entry name" value="Bact_exopeptidase_dim_dom"/>
</dbReference>
<accession>A0A0H3FXK3</accession>
<dbReference type="PIRSF" id="PIRSF037238">
    <property type="entry name" value="Carboxypeptidase_G2"/>
    <property type="match status" value="1"/>
</dbReference>
<gene>
    <name evidence="5" type="ordered locus">Zmob_0622</name>
</gene>
<name>A0A0H3FXK3_ZYMMA</name>
<dbReference type="eggNOG" id="COG0624">
    <property type="taxonomic scope" value="Bacteria"/>
</dbReference>
<dbReference type="SUPFAM" id="SSF55031">
    <property type="entry name" value="Bacterial exopeptidase dimerisation domain"/>
    <property type="match status" value="1"/>
</dbReference>
<dbReference type="NCBIfam" id="NF005602">
    <property type="entry name" value="PRK07338.1"/>
    <property type="match status" value="1"/>
</dbReference>
<feature type="domain" description="Peptidase M20 dimerisation" evidence="4">
    <location>
        <begin position="202"/>
        <end position="298"/>
    </location>
</feature>
<evidence type="ECO:0000256" key="3">
    <source>
        <dbReference type="PIRSR" id="PIRSR037238-1"/>
    </source>
</evidence>
<dbReference type="KEGG" id="zmm:Zmob_0622"/>
<dbReference type="GO" id="GO:0046872">
    <property type="term" value="F:metal ion binding"/>
    <property type="evidence" value="ECO:0007669"/>
    <property type="project" value="UniProtKB-KW"/>
</dbReference>
<dbReference type="Pfam" id="PF07687">
    <property type="entry name" value="M20_dimer"/>
    <property type="match status" value="1"/>
</dbReference>
<dbReference type="InterPro" id="IPR011650">
    <property type="entry name" value="Peptidase_M20_dimer"/>
</dbReference>
<dbReference type="PANTHER" id="PTHR43808">
    <property type="entry name" value="ACETYLORNITHINE DEACETYLASE"/>
    <property type="match status" value="1"/>
</dbReference>
<feature type="active site" description="Proton acceptor" evidence="3">
    <location>
        <position position="165"/>
    </location>
</feature>
<dbReference type="AlphaFoldDB" id="A0A0H3FXK3"/>
<sequence length="404" mass="42916">MADIINACEEKILKIAADFPMLDYLTEWANINSGSYNQAGLAVMAEKLKQAFSILPAKIEEVTHPSQAIISAEGVPLSPTTATHLHLTIRPDAPLQLLFTGHFDTVFGKDHPFNKVTRLDEETIGGPGVADMKGGLTVMLAALQAFENHPNKDKLGYEIVLNSDEEIGSSSSAPLLAQSAKGKIAAFTYEPSTLPDGTFASARPGSGNFSIVITGLAAHAGRNIDQGRNAIVAAADMALRLKSASQKGLTVNPAKIDGGGPNNIVPDNAVLRINIRPSTPEKMQLAENLLKKTIADIAQDHSVTVKIYGHFGRPPKAISQKGKNLMALVESSCQDLGLTARWQETGGVCDGNNISAMDVPVIDTMGVRGGNIHSQKEFMIIKSLEERAQLSALILTGLLNIGGI</sequence>
<dbReference type="PANTHER" id="PTHR43808:SF9">
    <property type="entry name" value="BLL0789 PROTEIN"/>
    <property type="match status" value="1"/>
</dbReference>
<keyword evidence="1" id="KW-0479">Metal-binding</keyword>
<proteinExistence type="predicted"/>
<feature type="active site" evidence="3">
    <location>
        <position position="104"/>
    </location>
</feature>
<dbReference type="Gene3D" id="3.40.630.10">
    <property type="entry name" value="Zn peptidases"/>
    <property type="match status" value="1"/>
</dbReference>
<protein>
    <submittedName>
        <fullName evidence="5">Peptidase M20</fullName>
    </submittedName>
</protein>
<dbReference type="HOGENOM" id="CLU_021802_7_0_5"/>
<evidence type="ECO:0000256" key="2">
    <source>
        <dbReference type="ARBA" id="ARBA00022801"/>
    </source>
</evidence>
<evidence type="ECO:0000313" key="5">
    <source>
        <dbReference type="EMBL" id="AEH62466.1"/>
    </source>
</evidence>
<dbReference type="RefSeq" id="WP_014500621.1">
    <property type="nucleotide sequence ID" value="NC_017262.1"/>
</dbReference>
<dbReference type="InterPro" id="IPR002933">
    <property type="entry name" value="Peptidase_M20"/>
</dbReference>
<evidence type="ECO:0000259" key="4">
    <source>
        <dbReference type="Pfam" id="PF07687"/>
    </source>
</evidence>
<dbReference type="Pfam" id="PF01546">
    <property type="entry name" value="Peptidase_M20"/>
    <property type="match status" value="1"/>
</dbReference>
<dbReference type="Proteomes" id="UP000001494">
    <property type="component" value="Chromosome"/>
</dbReference>
<evidence type="ECO:0000256" key="1">
    <source>
        <dbReference type="ARBA" id="ARBA00022723"/>
    </source>
</evidence>
<evidence type="ECO:0000313" key="6">
    <source>
        <dbReference type="Proteomes" id="UP000001494"/>
    </source>
</evidence>
<dbReference type="InterPro" id="IPR050072">
    <property type="entry name" value="Peptidase_M20A"/>
</dbReference>
<keyword evidence="2" id="KW-0378">Hydrolase</keyword>
<organism evidence="5 6">
    <name type="scientific">Zymomonas mobilis subsp. mobilis (strain ATCC 10988 / DSM 424 / LMG 404 / NCIMB 8938 / NRRL B-806 / ZM1)</name>
    <dbReference type="NCBI Taxonomy" id="555217"/>
    <lineage>
        <taxon>Bacteria</taxon>
        <taxon>Pseudomonadati</taxon>
        <taxon>Pseudomonadota</taxon>
        <taxon>Alphaproteobacteria</taxon>
        <taxon>Sphingomonadales</taxon>
        <taxon>Zymomonadaceae</taxon>
        <taxon>Zymomonas</taxon>
    </lineage>
</organism>
<dbReference type="InterPro" id="IPR017150">
    <property type="entry name" value="Pept_M20_glutamate_carboxypep"/>
</dbReference>